<keyword evidence="1" id="KW-0805">Transcription regulation</keyword>
<feature type="compositionally biased region" description="Polar residues" evidence="5">
    <location>
        <begin position="839"/>
        <end position="849"/>
    </location>
</feature>
<dbReference type="PANTHER" id="PTHR10688:SF5">
    <property type="entry name" value="PWWP DOMAIN-CONTAINING PROTEIN 1-RELATED"/>
    <property type="match status" value="1"/>
</dbReference>
<evidence type="ECO:0000256" key="4">
    <source>
        <dbReference type="ARBA" id="ARBA00060746"/>
    </source>
</evidence>
<dbReference type="Gene3D" id="2.30.30.140">
    <property type="match status" value="1"/>
</dbReference>
<dbReference type="GO" id="GO:2000028">
    <property type="term" value="P:regulation of photoperiodism, flowering"/>
    <property type="evidence" value="ECO:0007669"/>
    <property type="project" value="UniProtKB-ARBA"/>
</dbReference>
<dbReference type="AlphaFoldDB" id="A0A8S0VIC1"/>
<keyword evidence="8" id="KW-1185">Reference proteome</keyword>
<comment type="similarity">
    <text evidence="4">Belongs to the PDP family.</text>
</comment>
<dbReference type="Gramene" id="OE9A109658T1">
    <property type="protein sequence ID" value="OE9A109658C1"/>
    <property type="gene ID" value="OE9A109658"/>
</dbReference>
<gene>
    <name evidence="7" type="ORF">OLEA9_A109658</name>
</gene>
<dbReference type="PROSITE" id="PS50812">
    <property type="entry name" value="PWWP"/>
    <property type="match status" value="1"/>
</dbReference>
<dbReference type="EMBL" id="CACTIH010009406">
    <property type="protein sequence ID" value="CAA3030949.1"/>
    <property type="molecule type" value="Genomic_DNA"/>
</dbReference>
<dbReference type="SUPFAM" id="SSF63748">
    <property type="entry name" value="Tudor/PWWP/MBT"/>
    <property type="match status" value="1"/>
</dbReference>
<evidence type="ECO:0000256" key="1">
    <source>
        <dbReference type="ARBA" id="ARBA00023015"/>
    </source>
</evidence>
<feature type="region of interest" description="Disordered" evidence="5">
    <location>
        <begin position="343"/>
        <end position="370"/>
    </location>
</feature>
<dbReference type="CDD" id="cd05162">
    <property type="entry name" value="PWWP"/>
    <property type="match status" value="1"/>
</dbReference>
<feature type="compositionally biased region" description="Low complexity" evidence="5">
    <location>
        <begin position="856"/>
        <end position="867"/>
    </location>
</feature>
<proteinExistence type="inferred from homology"/>
<comment type="caution">
    <text evidence="7">The sequence shown here is derived from an EMBL/GenBank/DDBJ whole genome shotgun (WGS) entry which is preliminary data.</text>
</comment>
<dbReference type="Proteomes" id="UP000594638">
    <property type="component" value="Unassembled WGS sequence"/>
</dbReference>
<dbReference type="GO" id="GO:0006355">
    <property type="term" value="P:regulation of DNA-templated transcription"/>
    <property type="evidence" value="ECO:0007669"/>
    <property type="project" value="UniProtKB-ARBA"/>
</dbReference>
<accession>A0A8S0VIC1</accession>
<dbReference type="SMART" id="SM00293">
    <property type="entry name" value="PWWP"/>
    <property type="match status" value="1"/>
</dbReference>
<reference evidence="7 8" key="1">
    <citation type="submission" date="2019-12" db="EMBL/GenBank/DDBJ databases">
        <authorList>
            <person name="Alioto T."/>
            <person name="Alioto T."/>
            <person name="Gomez Garrido J."/>
        </authorList>
    </citation>
    <scope>NUCLEOTIDE SEQUENCE [LARGE SCALE GENOMIC DNA]</scope>
</reference>
<protein>
    <recommendedName>
        <fullName evidence="6">PWWP domain-containing protein</fullName>
    </recommendedName>
</protein>
<evidence type="ECO:0000256" key="5">
    <source>
        <dbReference type="SAM" id="MobiDB-lite"/>
    </source>
</evidence>
<feature type="compositionally biased region" description="Polar residues" evidence="5">
    <location>
        <begin position="868"/>
        <end position="902"/>
    </location>
</feature>
<dbReference type="InterPro" id="IPR052657">
    <property type="entry name" value="PDP_family_Arabidopsis"/>
</dbReference>
<dbReference type="FunFam" id="2.30.30.140:FF:000115">
    <property type="entry name" value="Tudor/PWWP/MBT superfamily protein"/>
    <property type="match status" value="1"/>
</dbReference>
<evidence type="ECO:0000256" key="2">
    <source>
        <dbReference type="ARBA" id="ARBA00023163"/>
    </source>
</evidence>
<evidence type="ECO:0000313" key="7">
    <source>
        <dbReference type="EMBL" id="CAA3030949.1"/>
    </source>
</evidence>
<keyword evidence="3" id="KW-0539">Nucleus</keyword>
<feature type="domain" description="PWWP" evidence="6">
    <location>
        <begin position="95"/>
        <end position="156"/>
    </location>
</feature>
<evidence type="ECO:0000259" key="6">
    <source>
        <dbReference type="PROSITE" id="PS50812"/>
    </source>
</evidence>
<evidence type="ECO:0000313" key="8">
    <source>
        <dbReference type="Proteomes" id="UP000594638"/>
    </source>
</evidence>
<evidence type="ECO:0000256" key="3">
    <source>
        <dbReference type="ARBA" id="ARBA00023242"/>
    </source>
</evidence>
<feature type="region of interest" description="Disordered" evidence="5">
    <location>
        <begin position="807"/>
        <end position="909"/>
    </location>
</feature>
<dbReference type="PANTHER" id="PTHR10688">
    <property type="entry name" value="PWWP DOMAIN-CONTAINING PROTEIN"/>
    <property type="match status" value="1"/>
</dbReference>
<dbReference type="OrthoDB" id="62853at2759"/>
<name>A0A8S0VIC1_OLEEU</name>
<organism evidence="7 8">
    <name type="scientific">Olea europaea subsp. europaea</name>
    <dbReference type="NCBI Taxonomy" id="158383"/>
    <lineage>
        <taxon>Eukaryota</taxon>
        <taxon>Viridiplantae</taxon>
        <taxon>Streptophyta</taxon>
        <taxon>Embryophyta</taxon>
        <taxon>Tracheophyta</taxon>
        <taxon>Spermatophyta</taxon>
        <taxon>Magnoliopsida</taxon>
        <taxon>eudicotyledons</taxon>
        <taxon>Gunneridae</taxon>
        <taxon>Pentapetalae</taxon>
        <taxon>asterids</taxon>
        <taxon>lamiids</taxon>
        <taxon>Lamiales</taxon>
        <taxon>Oleaceae</taxon>
        <taxon>Oleeae</taxon>
        <taxon>Olea</taxon>
    </lineage>
</organism>
<keyword evidence="2" id="KW-0804">Transcription</keyword>
<dbReference type="InterPro" id="IPR000313">
    <property type="entry name" value="PWWP_dom"/>
</dbReference>
<dbReference type="Pfam" id="PF00855">
    <property type="entry name" value="PWWP"/>
    <property type="match status" value="1"/>
</dbReference>
<sequence length="944" mass="102774">MSRINDAFGEELVFAPSGSGSDDAGGGCALGGVGLNSSGNRVSQVSAHVIGESAVSELQNKEAKFGGGSGEALQNQSSSSAPREKGEAFAHCYGVGDLVWGKVKSHPWWPGHVYNEAFASPSVRRTKHEGLLLVAFFGDSSYGWFDPAELIPFEENYAEKSSQITSRPFLKAVEEAVGEVSRRRSLGLACRCRNKYNFWPTTAEGYCTVDVGCYESGGVYSRRQIKEAQDSFQPREMLNFAQQLALMPLTDDYWMLNFIKNKATILACRKAFFEAFDETYAQAFGTEPVRPTPPSQPLVVDPTKAALSGRLVIAEALGKGKSSVKPTKTKELVEKERYLLKGRDERTELKTGKSSSGQAGSPSQPPLVDGLGISGKVVYSGISEYSSQTPEHSISEGCELPTSHQASAKDLCKEKLEDDCSGSMEFIHGGKKKAKVHKRPSGDMNTENSVLVEKKRKKKRKHEIGTETSTDRVQIPAAASYSEMAVNNSSGTSVQVLFGEDYRLENQSKNVVGSSLCPTTETMKAVGIGNAVELELPRLLRDLKVSALYPFHGSIPAIVQKVFLKFRSLAYHNSLPSMAPAENESKEARFCKLPAVRASASPGEDTEEMPTGKPMKTPVRSEDPAKGGQKRGASERLEGISVKRRKKIDDLKSMTLEKKAVRKVTDIPRDGKESVAKSVPLLPSKANKLESKRRTEKQIIAPKPTMLVMKFPPGGALPSISELKAKFARFGPLEHSATRVFWTTSTCRLVYHHKIHAEAAYKFAVGSNNLFGNPNVRCHLRELGVEAPESESVKVQKDEESVGALQPKDNAAVKPALQPPQHKVQLKSCLKKPSGDEGGNSSLRSTASVKSVLGGEESSQIEQLSSSNIPTHSLDLNSKNLPKALPQSSVPSRSNEFQNFPSPDQMPRTNNKDIALPMLNLLTRCNEVVNNLTGVLGYVPYHSL</sequence>
<dbReference type="GO" id="GO:0035098">
    <property type="term" value="C:ESC/E(Z) complex"/>
    <property type="evidence" value="ECO:0007669"/>
    <property type="project" value="UniProtKB-ARBA"/>
</dbReference>
<feature type="region of interest" description="Disordered" evidence="5">
    <location>
        <begin position="597"/>
        <end position="640"/>
    </location>
</feature>